<proteinExistence type="predicted"/>
<feature type="region of interest" description="Disordered" evidence="1">
    <location>
        <begin position="43"/>
        <end position="69"/>
    </location>
</feature>
<dbReference type="AlphaFoldDB" id="A0AAE1LH60"/>
<dbReference type="EMBL" id="JAHWGI010000979">
    <property type="protein sequence ID" value="KAK3919518.1"/>
    <property type="molecule type" value="Genomic_DNA"/>
</dbReference>
<sequence length="89" mass="9854">PSPLPRGLYTLVCTLLRKIYFTGRRVEPGTSELRSHHVARWTTGTTREKGPSVPGSFQSHAPSHVKPFPRRLPAGLTAAAVVRARWVRA</sequence>
<evidence type="ECO:0000313" key="3">
    <source>
        <dbReference type="Proteomes" id="UP001219518"/>
    </source>
</evidence>
<reference evidence="2" key="2">
    <citation type="journal article" date="2023" name="BMC Genomics">
        <title>Pest status, molecular evolution, and epigenetic factors derived from the genome assembly of Frankliniella fusca, a thysanopteran phytovirus vector.</title>
        <authorList>
            <person name="Catto M.A."/>
            <person name="Labadie P.E."/>
            <person name="Jacobson A.L."/>
            <person name="Kennedy G.G."/>
            <person name="Srinivasan R."/>
            <person name="Hunt B.G."/>
        </authorList>
    </citation>
    <scope>NUCLEOTIDE SEQUENCE</scope>
    <source>
        <strain evidence="2">PL_HMW_Pooled</strain>
    </source>
</reference>
<name>A0AAE1LH60_9NEOP</name>
<gene>
    <name evidence="2" type="ORF">KUF71_008645</name>
</gene>
<evidence type="ECO:0000313" key="2">
    <source>
        <dbReference type="EMBL" id="KAK3919518.1"/>
    </source>
</evidence>
<dbReference type="Proteomes" id="UP001219518">
    <property type="component" value="Unassembled WGS sequence"/>
</dbReference>
<comment type="caution">
    <text evidence="2">The sequence shown here is derived from an EMBL/GenBank/DDBJ whole genome shotgun (WGS) entry which is preliminary data.</text>
</comment>
<protein>
    <submittedName>
        <fullName evidence="2">Myosin-1</fullName>
    </submittedName>
</protein>
<feature type="non-terminal residue" evidence="2">
    <location>
        <position position="89"/>
    </location>
</feature>
<reference evidence="2" key="1">
    <citation type="submission" date="2021-07" db="EMBL/GenBank/DDBJ databases">
        <authorList>
            <person name="Catto M.A."/>
            <person name="Jacobson A."/>
            <person name="Kennedy G."/>
            <person name="Labadie P."/>
            <person name="Hunt B.G."/>
            <person name="Srinivasan R."/>
        </authorList>
    </citation>
    <scope>NUCLEOTIDE SEQUENCE</scope>
    <source>
        <strain evidence="2">PL_HMW_Pooled</strain>
        <tissue evidence="2">Head</tissue>
    </source>
</reference>
<organism evidence="2 3">
    <name type="scientific">Frankliniella fusca</name>
    <dbReference type="NCBI Taxonomy" id="407009"/>
    <lineage>
        <taxon>Eukaryota</taxon>
        <taxon>Metazoa</taxon>
        <taxon>Ecdysozoa</taxon>
        <taxon>Arthropoda</taxon>
        <taxon>Hexapoda</taxon>
        <taxon>Insecta</taxon>
        <taxon>Pterygota</taxon>
        <taxon>Neoptera</taxon>
        <taxon>Paraneoptera</taxon>
        <taxon>Thysanoptera</taxon>
        <taxon>Terebrantia</taxon>
        <taxon>Thripoidea</taxon>
        <taxon>Thripidae</taxon>
        <taxon>Frankliniella</taxon>
    </lineage>
</organism>
<accession>A0AAE1LH60</accession>
<keyword evidence="3" id="KW-1185">Reference proteome</keyword>
<evidence type="ECO:0000256" key="1">
    <source>
        <dbReference type="SAM" id="MobiDB-lite"/>
    </source>
</evidence>